<evidence type="ECO:0000313" key="2">
    <source>
        <dbReference type="EMBL" id="QTC91933.1"/>
    </source>
</evidence>
<name>A0A975C157_9CAUL</name>
<proteinExistence type="predicted"/>
<organism evidence="2 3">
    <name type="scientific">Brevundimonas goettingensis</name>
    <dbReference type="NCBI Taxonomy" id="2774190"/>
    <lineage>
        <taxon>Bacteria</taxon>
        <taxon>Pseudomonadati</taxon>
        <taxon>Pseudomonadota</taxon>
        <taxon>Alphaproteobacteria</taxon>
        <taxon>Caulobacterales</taxon>
        <taxon>Caulobacteraceae</taxon>
        <taxon>Brevundimonas</taxon>
    </lineage>
</organism>
<evidence type="ECO:0000259" key="1">
    <source>
        <dbReference type="Pfam" id="PF07287"/>
    </source>
</evidence>
<sequence>MATEAEFSSVKIYVPQGSLGVGIFPEEVEYALAWGAHAMALDAGSTDAGAAYLAKGVSKNDRGSVKRDLGFLMDAQQKAGIPLLIGTAAQAGGDMNVDWTRDIALEIAREKGWSPKIAVLYSEQTAETMKAKLTDGKITNLPPLGDLDAATLDNCLHIVALMGPEPYHKALEAGADIIIGGRTSDPAVIAAFALWKGAPAGPSWHAGKIAECGAQSTTANTGQRGVLIEIHKDGFDVQPADPKTKALVTGISAHLLYENKSPWRLTEPGGELDVTKSEYIQLTDNTVRVTGSVWDPKPYTMKLEGATGDLYQSLLIVGIADPKVLAEPEVFHDHMLMRLKERVKTSLGLAEDEFDISLRMYGYNALSGMTPPPGSRPLEIGLMGVFTAGTQELAHAIANACNPYFFHMPIRLGEELPSYGWPFTPAEVDRGPVYQFVLNHVVHIDDPLELVRMEILDVAKAPTEEKAVA</sequence>
<feature type="domain" description="Acyclic terpene utilisation N-terminal" evidence="1">
    <location>
        <begin position="92"/>
        <end position="366"/>
    </location>
</feature>
<reference evidence="2" key="1">
    <citation type="submission" date="2020-09" db="EMBL/GenBank/DDBJ databases">
        <title>Brevundimonas sp. LVF2 isolated from a puddle in Goettingen, Germany.</title>
        <authorList>
            <person name="Friedrich I."/>
            <person name="Klassen A."/>
            <person name="Hannes N."/>
            <person name="Schneider D."/>
            <person name="Hertel R."/>
            <person name="Daniel R."/>
        </authorList>
    </citation>
    <scope>NUCLEOTIDE SEQUENCE</scope>
    <source>
        <strain evidence="2">LVF2</strain>
    </source>
</reference>
<dbReference type="InterPro" id="IPR010839">
    <property type="entry name" value="AtuA_N"/>
</dbReference>
<accession>A0A975C157</accession>
<evidence type="ECO:0000313" key="3">
    <source>
        <dbReference type="Proteomes" id="UP000663918"/>
    </source>
</evidence>
<dbReference type="RefSeq" id="WP_207871181.1">
    <property type="nucleotide sequence ID" value="NZ_CP062222.1"/>
</dbReference>
<dbReference type="KEGG" id="bgoe:IFJ75_03155"/>
<gene>
    <name evidence="2" type="ORF">IFJ75_03155</name>
</gene>
<protein>
    <submittedName>
        <fullName evidence="2">Acyclic terpene utilization AtuA family protein</fullName>
    </submittedName>
</protein>
<dbReference type="AlphaFoldDB" id="A0A975C157"/>
<dbReference type="Proteomes" id="UP000663918">
    <property type="component" value="Chromosome"/>
</dbReference>
<dbReference type="Pfam" id="PF07287">
    <property type="entry name" value="AtuA"/>
    <property type="match status" value="1"/>
</dbReference>
<keyword evidence="3" id="KW-1185">Reference proteome</keyword>
<dbReference type="EMBL" id="CP062222">
    <property type="protein sequence ID" value="QTC91933.1"/>
    <property type="molecule type" value="Genomic_DNA"/>
</dbReference>